<feature type="region of interest" description="Disordered" evidence="1">
    <location>
        <begin position="1"/>
        <end position="149"/>
    </location>
</feature>
<name>G0W7J2_NAUDC</name>
<dbReference type="AlphaFoldDB" id="G0W7J2"/>
<feature type="compositionally biased region" description="Polar residues" evidence="1">
    <location>
        <begin position="123"/>
        <end position="140"/>
    </location>
</feature>
<feature type="compositionally biased region" description="Polar residues" evidence="1">
    <location>
        <begin position="1"/>
        <end position="33"/>
    </location>
</feature>
<evidence type="ECO:0000256" key="1">
    <source>
        <dbReference type="SAM" id="MobiDB-lite"/>
    </source>
</evidence>
<dbReference type="KEGG" id="ndi:NDAI_0C00920"/>
<dbReference type="eggNOG" id="ENOG502QR2T">
    <property type="taxonomic scope" value="Eukaryota"/>
</dbReference>
<reference evidence="3 4" key="1">
    <citation type="journal article" date="2011" name="Proc. Natl. Acad. Sci. U.S.A.">
        <title>Evolutionary erosion of yeast sex chromosomes by mating-type switching accidents.</title>
        <authorList>
            <person name="Gordon J.L."/>
            <person name="Armisen D."/>
            <person name="Proux-Wera E."/>
            <person name="Oheigeartaigh S.S."/>
            <person name="Byrne K.P."/>
            <person name="Wolfe K.H."/>
        </authorList>
    </citation>
    <scope>NUCLEOTIDE SEQUENCE [LARGE SCALE GENOMIC DNA]</scope>
    <source>
        <strain evidence="4">ATCC 10597 / BCRC 20456 / CBS 421 / NBRC 0211 / NRRL Y-12639</strain>
    </source>
</reference>
<evidence type="ECO:0000313" key="3">
    <source>
        <dbReference type="EMBL" id="CCD23753.1"/>
    </source>
</evidence>
<dbReference type="InterPro" id="IPR058934">
    <property type="entry name" value="YMC020W-like"/>
</dbReference>
<dbReference type="GeneID" id="11496368"/>
<dbReference type="EMBL" id="HE580269">
    <property type="protein sequence ID" value="CCD23753.1"/>
    <property type="molecule type" value="Genomic_DNA"/>
</dbReference>
<organism evidence="3 4">
    <name type="scientific">Naumovozyma dairenensis (strain ATCC 10597 / BCRC 20456 / CBS 421 / NBRC 0211 / NRRL Y-12639)</name>
    <name type="common">Saccharomyces dairenensis</name>
    <dbReference type="NCBI Taxonomy" id="1071378"/>
    <lineage>
        <taxon>Eukaryota</taxon>
        <taxon>Fungi</taxon>
        <taxon>Dikarya</taxon>
        <taxon>Ascomycota</taxon>
        <taxon>Saccharomycotina</taxon>
        <taxon>Saccharomycetes</taxon>
        <taxon>Saccharomycetales</taxon>
        <taxon>Saccharomycetaceae</taxon>
        <taxon>Naumovozyma</taxon>
    </lineage>
</organism>
<evidence type="ECO:0000313" key="4">
    <source>
        <dbReference type="Proteomes" id="UP000000689"/>
    </source>
</evidence>
<dbReference type="HOGENOM" id="CLU_010834_1_1_1"/>
<dbReference type="RefSeq" id="XP_003668996.1">
    <property type="nucleotide sequence ID" value="XM_003668948.1"/>
</dbReference>
<dbReference type="GO" id="GO:0005774">
    <property type="term" value="C:vacuolar membrane"/>
    <property type="evidence" value="ECO:0007669"/>
    <property type="project" value="EnsemblFungi"/>
</dbReference>
<feature type="domain" description="YMC020W-like alpha/beta hydrolase" evidence="2">
    <location>
        <begin position="253"/>
        <end position="600"/>
    </location>
</feature>
<gene>
    <name evidence="3" type="primary">NDAI0C00920</name>
    <name evidence="3" type="ordered locus">NDAI_0C00920</name>
</gene>
<keyword evidence="4" id="KW-1185">Reference proteome</keyword>
<dbReference type="OrthoDB" id="5598028at2759"/>
<dbReference type="Proteomes" id="UP000000689">
    <property type="component" value="Chromosome 3"/>
</dbReference>
<dbReference type="PANTHER" id="PTHR47349:SF1">
    <property type="entry name" value="AER328WP"/>
    <property type="match status" value="1"/>
</dbReference>
<feature type="compositionally biased region" description="Polar residues" evidence="1">
    <location>
        <begin position="72"/>
        <end position="107"/>
    </location>
</feature>
<accession>G0W7J2</accession>
<dbReference type="InterPro" id="IPR058933">
    <property type="entry name" value="YMC020W-like_ab_hydrolase"/>
</dbReference>
<sequence length="641" mass="71797">MASATPSSKISVRAKSATSLRSKSTSTFSNNNVGDKGEDNDTKGKDSSIPPPLQKNTKDDDSNKKANKSWSIWGSSNTPAEQNSIPPTTKLSSTRTTGSIRSNNSSEEVPDSITTATNANANVSNEVTQKDTASTDTNNIDENHDETSRARGWSFWQRQPKITTYVETESTTKTQPTTEPFNPLVNTLIPPSSEKESLLSRIKSNMPGFQSPNIMVPDINILPKQSLWTSLSHMFTFNEEKQKFLYRADPYSKLSEMSNGGKRPIKVLIVGIHGFFPTKMIRPFIGEPTGTSTKFIKEAEEIVEKYFHDHDQACEISKIALEKEGDIFDRVEYFFSIMQKWAKEINDSDFIYFVSHSQGCPVSIILLAKLIESGIINVDNSKFFTGSASAEVGFCSQKKIISVLAMAGINNGPFYGADQTLFVRAYQTIERDSLRELFEFQKFDSIQSKKFINGLRVIIANNVKVTFVGSINDQLVPLYSSTCLFADHPNIFRTTFIDKSSMTPSFIMRIIKIAGTLLNLGYDDHGIVKEISGSLAGPLTGGGHSTVYNEKQVYELGVKFALETTDTTTTTSVTYTPYKLSELGTNPYHLPWSMRGLIYETKKYLGDEEINQLYKEFEEWKPETKQLKDIKYRLNGLRYKL</sequence>
<dbReference type="OMA" id="CLFAHHP"/>
<protein>
    <recommendedName>
        <fullName evidence="2">YMC020W-like alpha/beta hydrolase domain-containing protein</fullName>
    </recommendedName>
</protein>
<feature type="compositionally biased region" description="Basic and acidic residues" evidence="1">
    <location>
        <begin position="35"/>
        <end position="46"/>
    </location>
</feature>
<evidence type="ECO:0000259" key="2">
    <source>
        <dbReference type="Pfam" id="PF26147"/>
    </source>
</evidence>
<dbReference type="Pfam" id="PF26147">
    <property type="entry name" value="AB_HYDROLASE_YMC0-YMC35"/>
    <property type="match status" value="1"/>
</dbReference>
<dbReference type="GO" id="GO:0071561">
    <property type="term" value="C:nucleus-vacuole junction"/>
    <property type="evidence" value="ECO:0007669"/>
    <property type="project" value="EnsemblFungi"/>
</dbReference>
<dbReference type="PANTHER" id="PTHR47349">
    <property type="entry name" value="CHROMOSOME 8, WHOLE GENOME SHOTGUN SEQUENCE"/>
    <property type="match status" value="1"/>
</dbReference>
<proteinExistence type="predicted"/>